<comment type="caution">
    <text evidence="1">The sequence shown here is derived from an EMBL/GenBank/DDBJ whole genome shotgun (WGS) entry which is preliminary data.</text>
</comment>
<organism evidence="1 2">
    <name type="scientific">Adiantum capillus-veneris</name>
    <name type="common">Maidenhair fern</name>
    <dbReference type="NCBI Taxonomy" id="13818"/>
    <lineage>
        <taxon>Eukaryota</taxon>
        <taxon>Viridiplantae</taxon>
        <taxon>Streptophyta</taxon>
        <taxon>Embryophyta</taxon>
        <taxon>Tracheophyta</taxon>
        <taxon>Polypodiopsida</taxon>
        <taxon>Polypodiidae</taxon>
        <taxon>Polypodiales</taxon>
        <taxon>Pteridineae</taxon>
        <taxon>Pteridaceae</taxon>
        <taxon>Vittarioideae</taxon>
        <taxon>Adiantum</taxon>
    </lineage>
</organism>
<sequence length="179" mass="20498">MSSIKDTFVRQGICLLLRHNSRLKNSPLQRHPLDHGIHLSIKPCQKIIPCNHGELWVAFCIELLRQPSELQMILLEVVLRLNIGIQFKDIGCLVKLQPIVVSHIDWFVLQKDATGFGLLVNYQVALLYVPNVLLGISGNSLLEQETTLTMVLMRVFCQNKKQLHLYAEKRPKDGWNPEI</sequence>
<keyword evidence="2" id="KW-1185">Reference proteome</keyword>
<evidence type="ECO:0000313" key="1">
    <source>
        <dbReference type="EMBL" id="KAI5081366.1"/>
    </source>
</evidence>
<dbReference type="Proteomes" id="UP000886520">
    <property type="component" value="Chromosome 4"/>
</dbReference>
<proteinExistence type="predicted"/>
<name>A0A9D4V8W3_ADICA</name>
<dbReference type="AlphaFoldDB" id="A0A9D4V8W3"/>
<reference evidence="1" key="1">
    <citation type="submission" date="2021-01" db="EMBL/GenBank/DDBJ databases">
        <title>Adiantum capillus-veneris genome.</title>
        <authorList>
            <person name="Fang Y."/>
            <person name="Liao Q."/>
        </authorList>
    </citation>
    <scope>NUCLEOTIDE SEQUENCE</scope>
    <source>
        <strain evidence="1">H3</strain>
        <tissue evidence="1">Leaf</tissue>
    </source>
</reference>
<gene>
    <name evidence="1" type="ORF">GOP47_0004549</name>
</gene>
<protein>
    <submittedName>
        <fullName evidence="1">Uncharacterized protein</fullName>
    </submittedName>
</protein>
<accession>A0A9D4V8W3</accession>
<dbReference type="EMBL" id="JABFUD020000004">
    <property type="protein sequence ID" value="KAI5081366.1"/>
    <property type="molecule type" value="Genomic_DNA"/>
</dbReference>
<evidence type="ECO:0000313" key="2">
    <source>
        <dbReference type="Proteomes" id="UP000886520"/>
    </source>
</evidence>